<keyword evidence="3" id="KW-0238">DNA-binding</keyword>
<keyword evidence="2" id="KW-0805">Transcription regulation</keyword>
<dbReference type="GO" id="GO:0010628">
    <property type="term" value="P:positive regulation of gene expression"/>
    <property type="evidence" value="ECO:0007669"/>
    <property type="project" value="TreeGrafter"/>
</dbReference>
<dbReference type="InterPro" id="IPR000847">
    <property type="entry name" value="LysR_HTH_N"/>
</dbReference>
<proteinExistence type="inferred from homology"/>
<dbReference type="PANTHER" id="PTHR30427">
    <property type="entry name" value="TRANSCRIPTIONAL ACTIVATOR PROTEIN LYSR"/>
    <property type="match status" value="1"/>
</dbReference>
<reference evidence="6 7" key="1">
    <citation type="submission" date="2018-06" db="EMBL/GenBank/DDBJ databases">
        <title>Genomic Encyclopedia of Archaeal and Bacterial Type Strains, Phase II (KMG-II): from individual species to whole genera.</title>
        <authorList>
            <person name="Goeker M."/>
        </authorList>
    </citation>
    <scope>NUCLEOTIDE SEQUENCE [LARGE SCALE GENOMIC DNA]</scope>
    <source>
        <strain evidence="6 7">CFPB 3232</strain>
    </source>
</reference>
<dbReference type="InterPro" id="IPR005119">
    <property type="entry name" value="LysR_subst-bd"/>
</dbReference>
<accession>A0A328Z5J1</accession>
<dbReference type="InterPro" id="IPR036388">
    <property type="entry name" value="WH-like_DNA-bd_sf"/>
</dbReference>
<dbReference type="Gene3D" id="1.10.10.10">
    <property type="entry name" value="Winged helix-like DNA-binding domain superfamily/Winged helix DNA-binding domain"/>
    <property type="match status" value="1"/>
</dbReference>
<evidence type="ECO:0000259" key="5">
    <source>
        <dbReference type="PROSITE" id="PS50931"/>
    </source>
</evidence>
<dbReference type="PROSITE" id="PS50931">
    <property type="entry name" value="HTH_LYSR"/>
    <property type="match status" value="1"/>
</dbReference>
<comment type="similarity">
    <text evidence="1">Belongs to the LysR transcriptional regulatory family.</text>
</comment>
<dbReference type="EMBL" id="QLTA01000020">
    <property type="protein sequence ID" value="RAR81420.1"/>
    <property type="molecule type" value="Genomic_DNA"/>
</dbReference>
<dbReference type="GO" id="GO:0009089">
    <property type="term" value="P:lysine biosynthetic process via diaminopimelate"/>
    <property type="evidence" value="ECO:0007669"/>
    <property type="project" value="TreeGrafter"/>
</dbReference>
<dbReference type="Pfam" id="PF00126">
    <property type="entry name" value="HTH_1"/>
    <property type="match status" value="1"/>
</dbReference>
<evidence type="ECO:0000313" key="6">
    <source>
        <dbReference type="EMBL" id="RAR81420.1"/>
    </source>
</evidence>
<dbReference type="OrthoDB" id="110033at2"/>
<protein>
    <submittedName>
        <fullName evidence="6">LysR family transcriptional regulator</fullName>
    </submittedName>
</protein>
<dbReference type="Proteomes" id="UP000248856">
    <property type="component" value="Unassembled WGS sequence"/>
</dbReference>
<evidence type="ECO:0000313" key="7">
    <source>
        <dbReference type="Proteomes" id="UP000248856"/>
    </source>
</evidence>
<comment type="caution">
    <text evidence="6">The sequence shown here is derived from an EMBL/GenBank/DDBJ whole genome shotgun (WGS) entry which is preliminary data.</text>
</comment>
<evidence type="ECO:0000256" key="2">
    <source>
        <dbReference type="ARBA" id="ARBA00023015"/>
    </source>
</evidence>
<feature type="domain" description="HTH lysR-type" evidence="5">
    <location>
        <begin position="1"/>
        <end position="58"/>
    </location>
</feature>
<dbReference type="SUPFAM" id="SSF53850">
    <property type="entry name" value="Periplasmic binding protein-like II"/>
    <property type="match status" value="1"/>
</dbReference>
<dbReference type="InterPro" id="IPR036390">
    <property type="entry name" value="WH_DNA-bd_sf"/>
</dbReference>
<evidence type="ECO:0000256" key="3">
    <source>
        <dbReference type="ARBA" id="ARBA00023125"/>
    </source>
</evidence>
<dbReference type="Gene3D" id="3.40.190.10">
    <property type="entry name" value="Periplasmic binding protein-like II"/>
    <property type="match status" value="2"/>
</dbReference>
<dbReference type="SUPFAM" id="SSF46785">
    <property type="entry name" value="Winged helix' DNA-binding domain"/>
    <property type="match status" value="1"/>
</dbReference>
<evidence type="ECO:0000256" key="1">
    <source>
        <dbReference type="ARBA" id="ARBA00009437"/>
    </source>
</evidence>
<dbReference type="PANTHER" id="PTHR30427:SF1">
    <property type="entry name" value="TRANSCRIPTIONAL ACTIVATOR PROTEIN LYSR"/>
    <property type="match status" value="1"/>
</dbReference>
<organism evidence="6 7">
    <name type="scientific">Paracidovorax anthurii</name>
    <dbReference type="NCBI Taxonomy" id="78229"/>
    <lineage>
        <taxon>Bacteria</taxon>
        <taxon>Pseudomonadati</taxon>
        <taxon>Pseudomonadota</taxon>
        <taxon>Betaproteobacteria</taxon>
        <taxon>Burkholderiales</taxon>
        <taxon>Comamonadaceae</taxon>
        <taxon>Paracidovorax</taxon>
    </lineage>
</organism>
<dbReference type="GO" id="GO:0003700">
    <property type="term" value="F:DNA-binding transcription factor activity"/>
    <property type="evidence" value="ECO:0007669"/>
    <property type="project" value="InterPro"/>
</dbReference>
<dbReference type="Pfam" id="PF03466">
    <property type="entry name" value="LysR_substrate"/>
    <property type="match status" value="1"/>
</dbReference>
<keyword evidence="4" id="KW-0804">Transcription</keyword>
<evidence type="ECO:0000256" key="4">
    <source>
        <dbReference type="ARBA" id="ARBA00023163"/>
    </source>
</evidence>
<gene>
    <name evidence="6" type="ORF">AX018_102069</name>
</gene>
<dbReference type="AlphaFoldDB" id="A0A328Z5J1"/>
<keyword evidence="7" id="KW-1185">Reference proteome</keyword>
<name>A0A328Z5J1_9BURK</name>
<sequence length="312" mass="33731">MNLRQLEVFQAVMQTGNMSAAARLVSITPSAVSKTIAHAELQLGYPLFSRVRGALVPTPEAQALFAASGQIHRQLDELRRTALNLRQPEGGQVRLGAVPSVTHTFLPIVLELHARESPRVKVEVRTLHPDQMAQALTTRTVDFALGFYPHPHPQVVSGMLVSGPLSIAVGRDIWQRAVRVSRNDPISFLANTPMIQLLGDDPMRAPMTELARSLGVHTELGIQVQTSQLAVELVRRGLGWTVVDFLTAGNLDPAAVVAVPLRDLAPIPLYAYHAEHRPPDRHAARMLGLLPGLLHGVLAGPHHADAVGTATA</sequence>
<dbReference type="RefSeq" id="WP_111877489.1">
    <property type="nucleotide sequence ID" value="NZ_CBCSGC010000029.1"/>
</dbReference>
<dbReference type="GO" id="GO:0043565">
    <property type="term" value="F:sequence-specific DNA binding"/>
    <property type="evidence" value="ECO:0007669"/>
    <property type="project" value="TreeGrafter"/>
</dbReference>